<evidence type="ECO:0000259" key="1">
    <source>
        <dbReference type="SMART" id="SM00873"/>
    </source>
</evidence>
<dbReference type="Gene3D" id="3.50.40.10">
    <property type="entry name" value="Phenylalanyl-trna Synthetase, Chain B, domain 3"/>
    <property type="match status" value="1"/>
</dbReference>
<dbReference type="Proteomes" id="UP001065549">
    <property type="component" value="Unassembled WGS sequence"/>
</dbReference>
<keyword evidence="3" id="KW-1185">Reference proteome</keyword>
<dbReference type="GO" id="GO:0003723">
    <property type="term" value="F:RNA binding"/>
    <property type="evidence" value="ECO:0007669"/>
    <property type="project" value="InterPro"/>
</dbReference>
<dbReference type="Pfam" id="PF03483">
    <property type="entry name" value="B3_4"/>
    <property type="match status" value="1"/>
</dbReference>
<sequence length="238" mass="26434">MSKFIIEEGFWELFPQAEIAVILVKGIDNTEESAEPVRSDILQLLENANKNANQFILKEPISENEVIAVWREAFKKFKTKKSARCSIEALLKRIQKGKEVGCINPLVDLYNSVSLNYGLPCGGEDINTFAGDLRLTIAEGGESFLALGDEQYDDALAGEVVYKDDEGAVCRCWNWRDGQRTMLTEDTTDAFLIIESVDPARSGDLAAAARDLAELSCRFLGGSSRIEHLNIDHKEISL</sequence>
<evidence type="ECO:0000313" key="3">
    <source>
        <dbReference type="Proteomes" id="UP001065549"/>
    </source>
</evidence>
<dbReference type="RefSeq" id="WP_253020948.1">
    <property type="nucleotide sequence ID" value="NZ_JAOSHN010000006.1"/>
</dbReference>
<proteinExistence type="predicted"/>
<feature type="domain" description="B3/B4 tRNA-binding" evidence="1">
    <location>
        <begin position="68"/>
        <end position="217"/>
    </location>
</feature>
<dbReference type="InterPro" id="IPR005146">
    <property type="entry name" value="B3/B4_tRNA-bd"/>
</dbReference>
<evidence type="ECO:0000313" key="2">
    <source>
        <dbReference type="EMBL" id="MCU7379626.1"/>
    </source>
</evidence>
<name>A0A9J6QTK3_9FIRM</name>
<dbReference type="SUPFAM" id="SSF56037">
    <property type="entry name" value="PheT/TilS domain"/>
    <property type="match status" value="1"/>
</dbReference>
<dbReference type="GO" id="GO:0004826">
    <property type="term" value="F:phenylalanine-tRNA ligase activity"/>
    <property type="evidence" value="ECO:0007669"/>
    <property type="project" value="InterPro"/>
</dbReference>
<dbReference type="PANTHER" id="PTHR39209:SF2">
    <property type="entry name" value="CYTOPLASMIC PROTEIN"/>
    <property type="match status" value="1"/>
</dbReference>
<gene>
    <name evidence="2" type="ORF">OBO34_14865</name>
</gene>
<protein>
    <submittedName>
        <fullName evidence="2">B3/4 domain-containing protein</fullName>
    </submittedName>
</protein>
<dbReference type="InterPro" id="IPR020825">
    <property type="entry name" value="Phe-tRNA_synthase-like_B3/B4"/>
</dbReference>
<dbReference type="AlphaFoldDB" id="A0A9J6QTK3"/>
<dbReference type="EMBL" id="JAOSHN010000006">
    <property type="protein sequence ID" value="MCU7379626.1"/>
    <property type="molecule type" value="Genomic_DNA"/>
</dbReference>
<accession>A0A9J6QTK3</accession>
<comment type="caution">
    <text evidence="2">The sequence shown here is derived from an EMBL/GenBank/DDBJ whole genome shotgun (WGS) entry which is preliminary data.</text>
</comment>
<dbReference type="SMART" id="SM00873">
    <property type="entry name" value="B3_4"/>
    <property type="match status" value="1"/>
</dbReference>
<organism evidence="2 3">
    <name type="scientific">Hominibacterium faecale</name>
    <dbReference type="NCBI Taxonomy" id="2839743"/>
    <lineage>
        <taxon>Bacteria</taxon>
        <taxon>Bacillati</taxon>
        <taxon>Bacillota</taxon>
        <taxon>Clostridia</taxon>
        <taxon>Peptostreptococcales</taxon>
        <taxon>Anaerovoracaceae</taxon>
        <taxon>Hominibacterium</taxon>
    </lineage>
</organism>
<dbReference type="PANTHER" id="PTHR39209">
    <property type="match status" value="1"/>
</dbReference>
<reference evidence="2" key="1">
    <citation type="submission" date="2022-09" db="EMBL/GenBank/DDBJ databases">
        <title>Culturomic study of gut microbiota in children with autism spectrum disorder.</title>
        <authorList>
            <person name="Efimov B.A."/>
            <person name="Chaplin A.V."/>
            <person name="Sokolova S.R."/>
            <person name="Pikina A.P."/>
            <person name="Korzhanova M."/>
            <person name="Belova V."/>
            <person name="Korostin D."/>
        </authorList>
    </citation>
    <scope>NUCLEOTIDE SEQUENCE</scope>
    <source>
        <strain evidence="2">ASD5510</strain>
    </source>
</reference>